<dbReference type="InterPro" id="IPR010623">
    <property type="entry name" value="IcmF_C"/>
</dbReference>
<keyword evidence="1" id="KW-0472">Membrane</keyword>
<keyword evidence="1" id="KW-1133">Transmembrane helix</keyword>
<feature type="domain" description="IcmF-related" evidence="3">
    <location>
        <begin position="503"/>
        <end position="800"/>
    </location>
</feature>
<dbReference type="SUPFAM" id="SSF52540">
    <property type="entry name" value="P-loop containing nucleoside triphosphate hydrolases"/>
    <property type="match status" value="1"/>
</dbReference>
<feature type="domain" description="Type VI secretion system component TssM1 N-terminal" evidence="4">
    <location>
        <begin position="192"/>
        <end position="446"/>
    </location>
</feature>
<dbReference type="AlphaFoldDB" id="I3X6B7"/>
<dbReference type="NCBIfam" id="TIGR03348">
    <property type="entry name" value="VI_IcmF"/>
    <property type="match status" value="1"/>
</dbReference>
<proteinExistence type="predicted"/>
<dbReference type="PANTHER" id="PTHR36153:SF1">
    <property type="entry name" value="TYPE VI SECRETION SYSTEM COMPONENT TSSM1"/>
    <property type="match status" value="1"/>
</dbReference>
<protein>
    <recommendedName>
        <fullName evidence="7">IcmF-related protein</fullName>
    </recommendedName>
</protein>
<dbReference type="Pfam" id="PF06761">
    <property type="entry name" value="IcmF-related"/>
    <property type="match status" value="1"/>
</dbReference>
<reference evidence="5 6" key="1">
    <citation type="journal article" date="2012" name="J. Bacteriol.">
        <title>Complete genome sequence of the broad-host-range strain Sinorhizobium fredii USDA257.</title>
        <authorList>
            <person name="Schuldes J."/>
            <person name="Rodriguez Orbegoso M."/>
            <person name="Schmeisser C."/>
            <person name="Krishnan H.B."/>
            <person name="Daniel R."/>
            <person name="Streit W.R."/>
        </authorList>
    </citation>
    <scope>NUCLEOTIDE SEQUENCE [LARGE SCALE GENOMIC DNA]</scope>
    <source>
        <strain evidence="5 6">USDA 257</strain>
    </source>
</reference>
<dbReference type="EMBL" id="CP003563">
    <property type="protein sequence ID" value="AFL51423.1"/>
    <property type="molecule type" value="Genomic_DNA"/>
</dbReference>
<dbReference type="PATRIC" id="fig|1185652.3.peg.2964"/>
<evidence type="ECO:0008006" key="7">
    <source>
        <dbReference type="Google" id="ProtNLM"/>
    </source>
</evidence>
<evidence type="ECO:0000256" key="1">
    <source>
        <dbReference type="SAM" id="Phobius"/>
    </source>
</evidence>
<dbReference type="eggNOG" id="COG3523">
    <property type="taxonomic scope" value="Bacteria"/>
</dbReference>
<dbReference type="STRING" id="1185652.USDA257_c28520"/>
<feature type="transmembrane region" description="Helical" evidence="1">
    <location>
        <begin position="438"/>
        <end position="462"/>
    </location>
</feature>
<dbReference type="Pfam" id="PF06744">
    <property type="entry name" value="IcmF_C"/>
    <property type="match status" value="1"/>
</dbReference>
<dbReference type="KEGG" id="sfd:USDA257_c28520"/>
<feature type="transmembrane region" description="Helical" evidence="1">
    <location>
        <begin position="48"/>
        <end position="67"/>
    </location>
</feature>
<accession>I3X6B7</accession>
<evidence type="ECO:0000259" key="3">
    <source>
        <dbReference type="Pfam" id="PF06761"/>
    </source>
</evidence>
<dbReference type="HOGENOM" id="CLU_003353_2_1_5"/>
<dbReference type="Proteomes" id="UP000006180">
    <property type="component" value="Chromosome"/>
</dbReference>
<gene>
    <name evidence="5" type="ORF">USDA257_c28520</name>
</gene>
<evidence type="ECO:0000259" key="4">
    <source>
        <dbReference type="Pfam" id="PF14331"/>
    </source>
</evidence>
<evidence type="ECO:0000259" key="2">
    <source>
        <dbReference type="Pfam" id="PF06744"/>
    </source>
</evidence>
<feature type="domain" description="Type VI secretion system IcmF C-terminal" evidence="2">
    <location>
        <begin position="1051"/>
        <end position="1157"/>
    </location>
</feature>
<name>I3X6B7_SINF2</name>
<organism evidence="5 6">
    <name type="scientific">Sinorhizobium fredii (strain USDA 257)</name>
    <dbReference type="NCBI Taxonomy" id="1185652"/>
    <lineage>
        <taxon>Bacteria</taxon>
        <taxon>Pseudomonadati</taxon>
        <taxon>Pseudomonadota</taxon>
        <taxon>Alphaproteobacteria</taxon>
        <taxon>Hyphomicrobiales</taxon>
        <taxon>Rhizobiaceae</taxon>
        <taxon>Sinorhizobium/Ensifer group</taxon>
        <taxon>Sinorhizobium</taxon>
    </lineage>
</organism>
<dbReference type="InterPro" id="IPR017731">
    <property type="entry name" value="TssM1-like"/>
</dbReference>
<sequence>MKIFRFVWAVLTSRWLWTFIGLMLLSLLIWVFGPIISVGESTPFASEMVRLFVIGVLLLLFVIWWIAAQRRAIRANRIFVSEIAPQPEAPPSPAEEGVASVGAKFREVMSELKRHKVGGRKFLRDMPWYVIIGPPGTGKTTALRQSGLSFPVDLTDDLHGVGGTRNCDWFFSEEAVLIDTAGRYVQQESQPEVDAAEWLAFLDLLKKHRGRRALNGVIVALSIETLLEGDAVIRAHGRQIRKRLTELQEHLKIRLPVYLMLTKADLIKGFETFFEGLSTADREQVWGATFPPGARIDGSEVSQELTALTAVLEKRLIPRLENEENLVARAEIFRFPAQVETVSEPVRVLVETIFGESRYAESAWLRGIYLTSATQEGTAIDRLTAALSSSFGLPAQPASPMPRAEKRSFFLRDLLSKVIFKEAGLGTFDPAAEERRIWIWRGAVVAAAGLVLMAGLVFTISYRKNCATLAAQAEQLEALQLPLTPVAARQAPLEPLDLDMALEAVTEVSNARSEPPAGIAALIGPSAATEIRQAQADAYDRALRNILEPRMVALLEATMWRQIRDPEFQLGALKTYRMMTGLSPMDFEFAEQWWTERLPEFAPVPPFRTEMAADHQLAAIANMAADQSLISADEALVGEALRSICSIPLPVRAYNALLSDPEVRALKEWIPADHVGPNGPKVLARRSQKTFRVGISGAFTYDGFHNVILARLEDVAAQAALDRSVFAGGCSESASPSVASLAQDILKLYYDDYISQWDSFLRDVRLAPLGDLQTASENLKDLSSADSSMKRLLDAIVHETELTRSESDGGGKAAPAGASKLLSKLGKIGKLAKKGVKLMPTPGSKSEVDLSGALVAEHFKPIKGAIAEVDGQPPALNDAVTALTALSNMLQTVQASPDAQDAIKRQGGLAELTGAVARQAATLPDPLDDWLAGIAGDTSGLTTGAVTSELNAIWRADVLPFCQAALTNRYPFVPESAIDVNVVDFARIFSPGGLIDSFINNHLVSYIDVTRHPWKWRSDIRLDSSALAALEQSRLIRDSLFPGGAGPILTFTLEAKDLSPTVGRVTLNVDGQSLSYYNNPTRPQPMTWPGKDGTGVITLAFQPIDGSPEVMVSETGSWALLRMLRAGRLTRTELPELYRLRLAAQGYYADFELRAASVANPYDLKMFARFTCPTRL</sequence>
<dbReference type="InterPro" id="IPR025743">
    <property type="entry name" value="TssM1_N"/>
</dbReference>
<dbReference type="InterPro" id="IPR053156">
    <property type="entry name" value="T6SS_TssM-like"/>
</dbReference>
<dbReference type="Pfam" id="PF14331">
    <property type="entry name" value="IcmF-related_N"/>
    <property type="match status" value="1"/>
</dbReference>
<evidence type="ECO:0000313" key="5">
    <source>
        <dbReference type="EMBL" id="AFL51423.1"/>
    </source>
</evidence>
<evidence type="ECO:0000313" key="6">
    <source>
        <dbReference type="Proteomes" id="UP000006180"/>
    </source>
</evidence>
<dbReference type="RefSeq" id="WP_014763585.1">
    <property type="nucleotide sequence ID" value="NC_018000.1"/>
</dbReference>
<dbReference type="InterPro" id="IPR027417">
    <property type="entry name" value="P-loop_NTPase"/>
</dbReference>
<dbReference type="InterPro" id="IPR009612">
    <property type="entry name" value="IcmF-rel"/>
</dbReference>
<feature type="transmembrane region" description="Helical" evidence="1">
    <location>
        <begin position="15"/>
        <end position="36"/>
    </location>
</feature>
<keyword evidence="1" id="KW-0812">Transmembrane</keyword>
<dbReference type="PANTHER" id="PTHR36153">
    <property type="entry name" value="INNER MEMBRANE PROTEIN-RELATED"/>
    <property type="match status" value="1"/>
</dbReference>